<feature type="compositionally biased region" description="Polar residues" evidence="1">
    <location>
        <begin position="19"/>
        <end position="28"/>
    </location>
</feature>
<dbReference type="HOGENOM" id="CLU_044724_1_0_1"/>
<organism evidence="2 3">
    <name type="scientific">Aspergillus clavatus (strain ATCC 1007 / CBS 513.65 / DSM 816 / NCTC 3887 / NRRL 1 / QM 1276 / 107)</name>
    <dbReference type="NCBI Taxonomy" id="344612"/>
    <lineage>
        <taxon>Eukaryota</taxon>
        <taxon>Fungi</taxon>
        <taxon>Dikarya</taxon>
        <taxon>Ascomycota</taxon>
        <taxon>Pezizomycotina</taxon>
        <taxon>Eurotiomycetes</taxon>
        <taxon>Eurotiomycetidae</taxon>
        <taxon>Eurotiales</taxon>
        <taxon>Aspergillaceae</taxon>
        <taxon>Aspergillus</taxon>
        <taxon>Aspergillus subgen. Fumigati</taxon>
    </lineage>
</organism>
<feature type="region of interest" description="Disordered" evidence="1">
    <location>
        <begin position="332"/>
        <end position="397"/>
    </location>
</feature>
<feature type="region of interest" description="Disordered" evidence="1">
    <location>
        <begin position="1"/>
        <end position="28"/>
    </location>
</feature>
<feature type="compositionally biased region" description="Basic and acidic residues" evidence="1">
    <location>
        <begin position="340"/>
        <end position="357"/>
    </location>
</feature>
<feature type="region of interest" description="Disordered" evidence="1">
    <location>
        <begin position="100"/>
        <end position="172"/>
    </location>
</feature>
<feature type="compositionally biased region" description="Polar residues" evidence="1">
    <location>
        <begin position="100"/>
        <end position="133"/>
    </location>
</feature>
<reference evidence="2 3" key="1">
    <citation type="journal article" date="2008" name="PLoS Genet.">
        <title>Genomic islands in the pathogenic filamentous fungus Aspergillus fumigatus.</title>
        <authorList>
            <person name="Fedorova N.D."/>
            <person name="Khaldi N."/>
            <person name="Joardar V.S."/>
            <person name="Maiti R."/>
            <person name="Amedeo P."/>
            <person name="Anderson M.J."/>
            <person name="Crabtree J."/>
            <person name="Silva J.C."/>
            <person name="Badger J.H."/>
            <person name="Albarraq A."/>
            <person name="Angiuoli S."/>
            <person name="Bussey H."/>
            <person name="Bowyer P."/>
            <person name="Cotty P.J."/>
            <person name="Dyer P.S."/>
            <person name="Egan A."/>
            <person name="Galens K."/>
            <person name="Fraser-Liggett C.M."/>
            <person name="Haas B.J."/>
            <person name="Inman J.M."/>
            <person name="Kent R."/>
            <person name="Lemieux S."/>
            <person name="Malavazi I."/>
            <person name="Orvis J."/>
            <person name="Roemer T."/>
            <person name="Ronning C.M."/>
            <person name="Sundaram J.P."/>
            <person name="Sutton G."/>
            <person name="Turner G."/>
            <person name="Venter J.C."/>
            <person name="White O.R."/>
            <person name="Whitty B.R."/>
            <person name="Youngman P."/>
            <person name="Wolfe K.H."/>
            <person name="Goldman G.H."/>
            <person name="Wortman J.R."/>
            <person name="Jiang B."/>
            <person name="Denning D.W."/>
            <person name="Nierman W.C."/>
        </authorList>
    </citation>
    <scope>NUCLEOTIDE SEQUENCE [LARGE SCALE GENOMIC DNA]</scope>
    <source>
        <strain evidence="3">ATCC 1007 / CBS 513.65 / DSM 816 / NCTC 3887 / NRRL 1</strain>
    </source>
</reference>
<evidence type="ECO:0000313" key="3">
    <source>
        <dbReference type="Proteomes" id="UP000006701"/>
    </source>
</evidence>
<dbReference type="AlphaFoldDB" id="A1CI44"/>
<protein>
    <submittedName>
        <fullName evidence="2">Uncharacterized protein</fullName>
    </submittedName>
</protein>
<name>A1CI44_ASPCL</name>
<dbReference type="RefSeq" id="XP_001271975.1">
    <property type="nucleotide sequence ID" value="XM_001271974.1"/>
</dbReference>
<feature type="region of interest" description="Disordered" evidence="1">
    <location>
        <begin position="204"/>
        <end position="263"/>
    </location>
</feature>
<keyword evidence="3" id="KW-1185">Reference proteome</keyword>
<sequence length="412" mass="44306">MLAASMPPVLSHLHPSSDARPQSCQTAVNSTNMSCGGVSSTAAGDRRATIPARPKLTLQTKSLPITFGSSSTGLSLSLAAGVTASPTVRNTFRNAYDVSCPSSATVSPSKSFNPRFSKPSSPYPSSATGNPYQQPIGVKSILRNSPLEPTARRRSISVATNGPTGGPSSRRVFFPAERRVSYRYPLEEEIKTVHYVARHSDLANEVMPEPITRDDPSSGSGEDSDSTSSLASSDTSSSDNDDRDPSAPPRQRKKRKPAGAERQVRAVALLDGLEADHYSGASTPQTPRQHRAKRRCEWRWTLGPLDKRNELIQLPQTPNDVGSTVLTTATTSSAAGASKQVDKDTESSESSDSEKDYTPASARLSSPTSSVASHHDNIERFQSPKVHEPESEPPPLVLYNHGRHFAFDDLID</sequence>
<feature type="compositionally biased region" description="Polar residues" evidence="1">
    <location>
        <begin position="363"/>
        <end position="372"/>
    </location>
</feature>
<dbReference type="VEuPathDB" id="FungiDB:ACLA_050210"/>
<dbReference type="EMBL" id="DS027054">
    <property type="protein sequence ID" value="EAW10549.1"/>
    <property type="molecule type" value="Genomic_DNA"/>
</dbReference>
<dbReference type="OMA" id="HRIKRRC"/>
<dbReference type="eggNOG" id="ENOG502SN8F">
    <property type="taxonomic scope" value="Eukaryota"/>
</dbReference>
<dbReference type="OrthoDB" id="5206740at2759"/>
<dbReference type="GeneID" id="4703745"/>
<gene>
    <name evidence="2" type="ORF">ACLA_050210</name>
</gene>
<evidence type="ECO:0000313" key="2">
    <source>
        <dbReference type="EMBL" id="EAW10549.1"/>
    </source>
</evidence>
<dbReference type="KEGG" id="act:ACLA_050210"/>
<proteinExistence type="predicted"/>
<feature type="compositionally biased region" description="Low complexity" evidence="1">
    <location>
        <begin position="217"/>
        <end position="238"/>
    </location>
</feature>
<evidence type="ECO:0000256" key="1">
    <source>
        <dbReference type="SAM" id="MobiDB-lite"/>
    </source>
</evidence>
<dbReference type="Proteomes" id="UP000006701">
    <property type="component" value="Unassembled WGS sequence"/>
</dbReference>
<accession>A1CI44</accession>